<dbReference type="RefSeq" id="WP_058319610.1">
    <property type="nucleotide sequence ID" value="NZ_CYSF01000017.1"/>
</dbReference>
<sequence>MLNRERGSYGQMISTLCFAGVGLFLLSEVAVREGEPLKVAFMGFCAVLSLAGAVRFQIARVASWLGRE</sequence>
<evidence type="ECO:0000313" key="2">
    <source>
        <dbReference type="EMBL" id="CUH85533.1"/>
    </source>
</evidence>
<keyword evidence="1" id="KW-0472">Membrane</keyword>
<dbReference type="STRING" id="340021.TM5383_02767"/>
<name>A0A0P1GSF0_9RHOB</name>
<evidence type="ECO:0000256" key="1">
    <source>
        <dbReference type="SAM" id="Phobius"/>
    </source>
</evidence>
<organism evidence="2 3">
    <name type="scientific">Thalassovita mediterranea</name>
    <dbReference type="NCBI Taxonomy" id="340021"/>
    <lineage>
        <taxon>Bacteria</taxon>
        <taxon>Pseudomonadati</taxon>
        <taxon>Pseudomonadota</taxon>
        <taxon>Alphaproteobacteria</taxon>
        <taxon>Rhodobacterales</taxon>
        <taxon>Roseobacteraceae</taxon>
        <taxon>Thalassovita</taxon>
    </lineage>
</organism>
<proteinExistence type="predicted"/>
<keyword evidence="3" id="KW-1185">Reference proteome</keyword>
<evidence type="ECO:0000313" key="3">
    <source>
        <dbReference type="Proteomes" id="UP000051681"/>
    </source>
</evidence>
<dbReference type="Proteomes" id="UP000051681">
    <property type="component" value="Unassembled WGS sequence"/>
</dbReference>
<feature type="transmembrane region" description="Helical" evidence="1">
    <location>
        <begin position="12"/>
        <end position="31"/>
    </location>
</feature>
<protein>
    <submittedName>
        <fullName evidence="2">Uncharacterized protein</fullName>
    </submittedName>
</protein>
<dbReference type="EMBL" id="CYSF01000017">
    <property type="protein sequence ID" value="CUH85533.1"/>
    <property type="molecule type" value="Genomic_DNA"/>
</dbReference>
<accession>A0A0P1GSF0</accession>
<gene>
    <name evidence="2" type="ORF">TM5383_02767</name>
</gene>
<feature type="transmembrane region" description="Helical" evidence="1">
    <location>
        <begin position="37"/>
        <end position="58"/>
    </location>
</feature>
<keyword evidence="1" id="KW-1133">Transmembrane helix</keyword>
<dbReference type="AlphaFoldDB" id="A0A0P1GSF0"/>
<dbReference type="OrthoDB" id="7876823at2"/>
<reference evidence="2 3" key="1">
    <citation type="submission" date="2015-09" db="EMBL/GenBank/DDBJ databases">
        <authorList>
            <consortium name="Swine Surveillance"/>
        </authorList>
    </citation>
    <scope>NUCLEOTIDE SEQUENCE [LARGE SCALE GENOMIC DNA]</scope>
    <source>
        <strain evidence="2 3">CECT 8383</strain>
    </source>
</reference>
<keyword evidence="1" id="KW-0812">Transmembrane</keyword>